<sequence length="120" mass="13517">MKKILFIFLLSSVVLVACQSSGNVGPEIEGNLDKIINNKGISHSSNPLDYIKQNQNEYDNIVSKDEKGLEYLIEGLKGSEENGLKEWIMAKASIDILKTNNPIKEWSTGKEWINKYIESD</sequence>
<dbReference type="RefSeq" id="WP_068648258.1">
    <property type="nucleotide sequence ID" value="NZ_CP043611.1"/>
</dbReference>
<keyword evidence="1" id="KW-0732">Signal</keyword>
<keyword evidence="3" id="KW-1185">Reference proteome</keyword>
<evidence type="ECO:0000256" key="1">
    <source>
        <dbReference type="SAM" id="SignalP"/>
    </source>
</evidence>
<dbReference type="EMBL" id="LVJI01000009">
    <property type="protein sequence ID" value="OAB47176.1"/>
    <property type="molecule type" value="Genomic_DNA"/>
</dbReference>
<proteinExistence type="predicted"/>
<dbReference type="OrthoDB" id="2627679at2"/>
<dbReference type="AlphaFoldDB" id="A0A168PXZ3"/>
<dbReference type="PROSITE" id="PS51257">
    <property type="entry name" value="PROKAR_LIPOPROTEIN"/>
    <property type="match status" value="1"/>
</dbReference>
<feature type="chain" id="PRO_5038828976" description="Lipoprotein" evidence="1">
    <location>
        <begin position="18"/>
        <end position="120"/>
    </location>
</feature>
<protein>
    <recommendedName>
        <fullName evidence="4">Lipoprotein</fullName>
    </recommendedName>
</protein>
<evidence type="ECO:0000313" key="2">
    <source>
        <dbReference type="EMBL" id="OAB47176.1"/>
    </source>
</evidence>
<evidence type="ECO:0000313" key="3">
    <source>
        <dbReference type="Proteomes" id="UP000077355"/>
    </source>
</evidence>
<reference evidence="2 3" key="1">
    <citation type="submission" date="2016-03" db="EMBL/GenBank/DDBJ databases">
        <title>Draft genome sequence of Paenibacillus antarcticus CECT 5836.</title>
        <authorList>
            <person name="Shin S.-K."/>
            <person name="Yi H."/>
        </authorList>
    </citation>
    <scope>NUCLEOTIDE SEQUENCE [LARGE SCALE GENOMIC DNA]</scope>
    <source>
        <strain evidence="2 3">CECT 5836</strain>
    </source>
</reference>
<organism evidence="2 3">
    <name type="scientific">Paenibacillus antarcticus</name>
    <dbReference type="NCBI Taxonomy" id="253703"/>
    <lineage>
        <taxon>Bacteria</taxon>
        <taxon>Bacillati</taxon>
        <taxon>Bacillota</taxon>
        <taxon>Bacilli</taxon>
        <taxon>Bacillales</taxon>
        <taxon>Paenibacillaceae</taxon>
        <taxon>Paenibacillus</taxon>
    </lineage>
</organism>
<name>A0A168PXZ3_9BACL</name>
<gene>
    <name evidence="2" type="ORF">PBAT_07820</name>
</gene>
<accession>A0A168PXZ3</accession>
<dbReference type="Proteomes" id="UP000077355">
    <property type="component" value="Unassembled WGS sequence"/>
</dbReference>
<comment type="caution">
    <text evidence="2">The sequence shown here is derived from an EMBL/GenBank/DDBJ whole genome shotgun (WGS) entry which is preliminary data.</text>
</comment>
<evidence type="ECO:0008006" key="4">
    <source>
        <dbReference type="Google" id="ProtNLM"/>
    </source>
</evidence>
<feature type="signal peptide" evidence="1">
    <location>
        <begin position="1"/>
        <end position="17"/>
    </location>
</feature>